<proteinExistence type="predicted"/>
<comment type="caution">
    <text evidence="1">The sequence shown here is derived from an EMBL/GenBank/DDBJ whole genome shotgun (WGS) entry which is preliminary data.</text>
</comment>
<evidence type="ECO:0000313" key="1">
    <source>
        <dbReference type="EMBL" id="KAI7988119.1"/>
    </source>
</evidence>
<keyword evidence="2" id="KW-1185">Reference proteome</keyword>
<evidence type="ECO:0000313" key="2">
    <source>
        <dbReference type="Proteomes" id="UP001060215"/>
    </source>
</evidence>
<organism evidence="1 2">
    <name type="scientific">Camellia lanceoleosa</name>
    <dbReference type="NCBI Taxonomy" id="1840588"/>
    <lineage>
        <taxon>Eukaryota</taxon>
        <taxon>Viridiplantae</taxon>
        <taxon>Streptophyta</taxon>
        <taxon>Embryophyta</taxon>
        <taxon>Tracheophyta</taxon>
        <taxon>Spermatophyta</taxon>
        <taxon>Magnoliopsida</taxon>
        <taxon>eudicotyledons</taxon>
        <taxon>Gunneridae</taxon>
        <taxon>Pentapetalae</taxon>
        <taxon>asterids</taxon>
        <taxon>Ericales</taxon>
        <taxon>Theaceae</taxon>
        <taxon>Camellia</taxon>
    </lineage>
</organism>
<gene>
    <name evidence="1" type="ORF">LOK49_LG13G01973</name>
</gene>
<accession>A0ACC0FHF7</accession>
<name>A0ACC0FHF7_9ERIC</name>
<protein>
    <submittedName>
        <fullName evidence="1">Disease resistance protein PIK6-NP</fullName>
    </submittedName>
</protein>
<dbReference type="Proteomes" id="UP001060215">
    <property type="component" value="Chromosome 14"/>
</dbReference>
<sequence>MAENEVFHLLANFVAHFLQQEVNLLSGGEFIEYIRDDFERMSAFLSVADAKEENDQELKVWVKQVRDAAFGTEDVIDKFKLHLAHHHGNGFCGFLRKIPRFNKTLKAHHRIASPLHQDFKSSPPNCF</sequence>
<reference evidence="1 2" key="1">
    <citation type="journal article" date="2022" name="Plant J.">
        <title>Chromosome-level genome of Camellia lanceoleosa provides a valuable resource for understanding genome evolution and self-incompatibility.</title>
        <authorList>
            <person name="Gong W."/>
            <person name="Xiao S."/>
            <person name="Wang L."/>
            <person name="Liao Z."/>
            <person name="Chang Y."/>
            <person name="Mo W."/>
            <person name="Hu G."/>
            <person name="Li W."/>
            <person name="Zhao G."/>
            <person name="Zhu H."/>
            <person name="Hu X."/>
            <person name="Ji K."/>
            <person name="Xiang X."/>
            <person name="Song Q."/>
            <person name="Yuan D."/>
            <person name="Jin S."/>
            <person name="Zhang L."/>
        </authorList>
    </citation>
    <scope>NUCLEOTIDE SEQUENCE [LARGE SCALE GENOMIC DNA]</scope>
    <source>
        <strain evidence="1">SQ_2022a</strain>
    </source>
</reference>
<dbReference type="EMBL" id="CM045771">
    <property type="protein sequence ID" value="KAI7988119.1"/>
    <property type="molecule type" value="Genomic_DNA"/>
</dbReference>